<keyword evidence="2" id="KW-1185">Reference proteome</keyword>
<proteinExistence type="predicted"/>
<evidence type="ECO:0000313" key="1">
    <source>
        <dbReference type="EMBL" id="KAK1580493.1"/>
    </source>
</evidence>
<dbReference type="AlphaFoldDB" id="A0AAD8V393"/>
<sequence>MSGLGSWPGLGLGDEMIPDGLLTLCRVALGMYSEYLTAESSRVFTSVVHEKKQGYFVPSDDAAVAVAAAVRGAPTRCAQSQSRCLLVNDRTKRGPCIVDYLYSLTSSLLVCMWDPAEGAHANNVVANFPIDPRRFERASMPCRDPSPYASCDNGMVYLWWWHKWRRDGKS</sequence>
<dbReference type="RefSeq" id="XP_060411530.1">
    <property type="nucleotide sequence ID" value="XM_060552288.1"/>
</dbReference>
<dbReference type="GeneID" id="85436528"/>
<organism evidence="1 2">
    <name type="scientific">Colletotrichum navitas</name>
    <dbReference type="NCBI Taxonomy" id="681940"/>
    <lineage>
        <taxon>Eukaryota</taxon>
        <taxon>Fungi</taxon>
        <taxon>Dikarya</taxon>
        <taxon>Ascomycota</taxon>
        <taxon>Pezizomycotina</taxon>
        <taxon>Sordariomycetes</taxon>
        <taxon>Hypocreomycetidae</taxon>
        <taxon>Glomerellales</taxon>
        <taxon>Glomerellaceae</taxon>
        <taxon>Colletotrichum</taxon>
        <taxon>Colletotrichum graminicola species complex</taxon>
    </lineage>
</organism>
<comment type="caution">
    <text evidence="1">The sequence shown here is derived from an EMBL/GenBank/DDBJ whole genome shotgun (WGS) entry which is preliminary data.</text>
</comment>
<evidence type="ECO:0000313" key="2">
    <source>
        <dbReference type="Proteomes" id="UP001230504"/>
    </source>
</evidence>
<accession>A0AAD8V393</accession>
<name>A0AAD8V393_9PEZI</name>
<dbReference type="EMBL" id="JAHLJV010000054">
    <property type="protein sequence ID" value="KAK1580493.1"/>
    <property type="molecule type" value="Genomic_DNA"/>
</dbReference>
<reference evidence="1" key="1">
    <citation type="submission" date="2021-06" db="EMBL/GenBank/DDBJ databases">
        <title>Comparative genomics, transcriptomics and evolutionary studies reveal genomic signatures of adaptation to plant cell wall in hemibiotrophic fungi.</title>
        <authorList>
            <consortium name="DOE Joint Genome Institute"/>
            <person name="Baroncelli R."/>
            <person name="Diaz J.F."/>
            <person name="Benocci T."/>
            <person name="Peng M."/>
            <person name="Battaglia E."/>
            <person name="Haridas S."/>
            <person name="Andreopoulos W."/>
            <person name="Labutti K."/>
            <person name="Pangilinan J."/>
            <person name="Floch G.L."/>
            <person name="Makela M.R."/>
            <person name="Henrissat B."/>
            <person name="Grigoriev I.V."/>
            <person name="Crouch J.A."/>
            <person name="De Vries R.P."/>
            <person name="Sukno S.A."/>
            <person name="Thon M.R."/>
        </authorList>
    </citation>
    <scope>NUCLEOTIDE SEQUENCE</scope>
    <source>
        <strain evidence="1">CBS 125086</strain>
    </source>
</reference>
<gene>
    <name evidence="1" type="ORF">LY79DRAFT_301917</name>
</gene>
<protein>
    <submittedName>
        <fullName evidence="1">Uncharacterized protein</fullName>
    </submittedName>
</protein>
<dbReference type="Proteomes" id="UP001230504">
    <property type="component" value="Unassembled WGS sequence"/>
</dbReference>